<protein>
    <recommendedName>
        <fullName evidence="3">DUF3052 domain-containing protein</fullName>
    </recommendedName>
</protein>
<keyword evidence="2" id="KW-1185">Reference proteome</keyword>
<evidence type="ECO:0000313" key="1">
    <source>
        <dbReference type="EMBL" id="MEA5425931.1"/>
    </source>
</evidence>
<evidence type="ECO:0000313" key="2">
    <source>
        <dbReference type="Proteomes" id="UP001302222"/>
    </source>
</evidence>
<name>A0ABU5SFA1_9BACT</name>
<organism evidence="1 2">
    <name type="scientific">Arcicella lustrica</name>
    <dbReference type="NCBI Taxonomy" id="2984196"/>
    <lineage>
        <taxon>Bacteria</taxon>
        <taxon>Pseudomonadati</taxon>
        <taxon>Bacteroidota</taxon>
        <taxon>Cytophagia</taxon>
        <taxon>Cytophagales</taxon>
        <taxon>Flectobacillaceae</taxon>
        <taxon>Arcicella</taxon>
    </lineage>
</organism>
<comment type="caution">
    <text evidence="1">The sequence shown here is derived from an EMBL/GenBank/DDBJ whole genome shotgun (WGS) entry which is preliminary data.</text>
</comment>
<reference evidence="1 2" key="1">
    <citation type="submission" date="2023-12" db="EMBL/GenBank/DDBJ databases">
        <title>Novel species of the genus Arcicella isolated from rivers.</title>
        <authorList>
            <person name="Lu H."/>
        </authorList>
    </citation>
    <scope>NUCLEOTIDE SEQUENCE [LARGE SCALE GENOMIC DNA]</scope>
    <source>
        <strain evidence="1 2">DC25W</strain>
    </source>
</reference>
<accession>A0ABU5SFA1</accession>
<sequence length="130" mass="14470">MSAENIFKKLRLDSNKQLLIVNAPESYLSLLVGSNYDTEPKAEGIYDFVQVFAVQQAELETLMQSVSKAGKFDCVFWACYPKGTGKIKSDIKRETVWTAFDLIGLQAVSQVAIDETWSALRGRPVSMVGK</sequence>
<dbReference type="Proteomes" id="UP001302222">
    <property type="component" value="Unassembled WGS sequence"/>
</dbReference>
<gene>
    <name evidence="1" type="ORF">VB798_05055</name>
</gene>
<evidence type="ECO:0008006" key="3">
    <source>
        <dbReference type="Google" id="ProtNLM"/>
    </source>
</evidence>
<dbReference type="EMBL" id="JAYGIM010000003">
    <property type="protein sequence ID" value="MEA5425931.1"/>
    <property type="molecule type" value="Genomic_DNA"/>
</dbReference>
<dbReference type="RefSeq" id="WP_323256613.1">
    <property type="nucleotide sequence ID" value="NZ_JAYGIM010000003.1"/>
</dbReference>
<proteinExistence type="predicted"/>